<reference evidence="2 3" key="3">
    <citation type="submission" date="2017-10" db="EMBL/GenBank/DDBJ databases">
        <title>Extensive intraspecific genome diversity in a model arbuscular mycorrhizal fungus.</title>
        <authorList>
            <person name="Chen E.C.H."/>
            <person name="Morin E."/>
            <person name="Baudet D."/>
            <person name="Noel J."/>
            <person name="Ndikumana S."/>
            <person name="Charron P."/>
            <person name="St-Onge C."/>
            <person name="Giorgi J."/>
            <person name="Grigoriev I.V."/>
            <person name="Roux C."/>
            <person name="Martin F.M."/>
            <person name="Corradi N."/>
        </authorList>
    </citation>
    <scope>NUCLEOTIDE SEQUENCE [LARGE SCALE GENOMIC DNA]</scope>
    <source>
        <strain evidence="2 3">A1</strain>
    </source>
</reference>
<sequence>MRYGKGLRGTRQFWIARRGELTDMIKQIGHKSLIFYNFSAADFHWPNLHRLMLDDEDTQSKEKWDLEDWWFRYEWQHRENIHMHGIGKKRNALTIEWKDLKNNEEEMKNVIDYIDSIVTTINPVIHAPIPEKHPPKR</sequence>
<protein>
    <recommendedName>
        <fullName evidence="5">Helitron helicase-like domain-containing protein</fullName>
    </recommendedName>
</protein>
<reference evidence="1 4" key="2">
    <citation type="submission" date="2017-09" db="EMBL/GenBank/DDBJ databases">
        <title>Extensive intraspecific genome diversity in a model arbuscular mycorrhizal fungus.</title>
        <authorList>
            <person name="Chen E.C."/>
            <person name="Morin E."/>
            <person name="Beaudet D."/>
            <person name="Noel J."/>
            <person name="Ndikumana S."/>
            <person name="Charron P."/>
            <person name="St-Onge C."/>
            <person name="Giorgi J."/>
            <person name="Grigoriev I.V."/>
            <person name="Roux C."/>
            <person name="Martin F.M."/>
            <person name="Corradi N."/>
        </authorList>
    </citation>
    <scope>NUCLEOTIDE SEQUENCE [LARGE SCALE GENOMIC DNA]</scope>
    <source>
        <strain evidence="1 4">A5</strain>
    </source>
</reference>
<dbReference type="Proteomes" id="UP000232688">
    <property type="component" value="Unassembled WGS sequence"/>
</dbReference>
<dbReference type="AlphaFoldDB" id="A0A2N0QXA3"/>
<gene>
    <name evidence="2" type="ORF">RhiirA1_475167</name>
    <name evidence="1" type="ORF">RhiirA5_424660</name>
</gene>
<reference evidence="2 3" key="4">
    <citation type="submission" date="2017-10" db="EMBL/GenBank/DDBJ databases">
        <title>Genome analyses suggest a sexual origin of heterokaryosis in a supposedly ancient asexual fungus.</title>
        <authorList>
            <person name="Corradi N."/>
            <person name="Sedzielewska K."/>
            <person name="Noel J."/>
            <person name="Charron P."/>
            <person name="Farinelli L."/>
            <person name="Marton T."/>
            <person name="Kruger M."/>
            <person name="Pelin A."/>
            <person name="Brachmann A."/>
            <person name="Corradi N."/>
        </authorList>
    </citation>
    <scope>NUCLEOTIDE SEQUENCE [LARGE SCALE GENOMIC DNA]</scope>
    <source>
        <strain evidence="2 3">A1</strain>
    </source>
</reference>
<evidence type="ECO:0008006" key="5">
    <source>
        <dbReference type="Google" id="ProtNLM"/>
    </source>
</evidence>
<dbReference type="EMBL" id="LLXH01002456">
    <property type="protein sequence ID" value="PKC55698.1"/>
    <property type="molecule type" value="Genomic_DNA"/>
</dbReference>
<evidence type="ECO:0000313" key="4">
    <source>
        <dbReference type="Proteomes" id="UP000232722"/>
    </source>
</evidence>
<reference evidence="1 4" key="1">
    <citation type="submission" date="2016-04" db="EMBL/GenBank/DDBJ databases">
        <title>Genome analyses suggest a sexual origin of heterokaryosis in a supposedly ancient asexual fungus.</title>
        <authorList>
            <person name="Ropars J."/>
            <person name="Sedzielewska K."/>
            <person name="Noel J."/>
            <person name="Charron P."/>
            <person name="Farinelli L."/>
            <person name="Marton T."/>
            <person name="Kruger M."/>
            <person name="Pelin A."/>
            <person name="Brachmann A."/>
            <person name="Corradi N."/>
        </authorList>
    </citation>
    <scope>NUCLEOTIDE SEQUENCE [LARGE SCALE GENOMIC DNA]</scope>
    <source>
        <strain evidence="1 4">A5</strain>
    </source>
</reference>
<evidence type="ECO:0000313" key="3">
    <source>
        <dbReference type="Proteomes" id="UP000232688"/>
    </source>
</evidence>
<proteinExistence type="predicted"/>
<dbReference type="Proteomes" id="UP000232722">
    <property type="component" value="Unassembled WGS sequence"/>
</dbReference>
<dbReference type="EMBL" id="LLXJ01001304">
    <property type="protein sequence ID" value="PKC02845.1"/>
    <property type="molecule type" value="Genomic_DNA"/>
</dbReference>
<dbReference type="VEuPathDB" id="FungiDB:RhiirA1_475167"/>
<comment type="caution">
    <text evidence="2">The sequence shown here is derived from an EMBL/GenBank/DDBJ whole genome shotgun (WGS) entry which is preliminary data.</text>
</comment>
<evidence type="ECO:0000313" key="2">
    <source>
        <dbReference type="EMBL" id="PKC55698.1"/>
    </source>
</evidence>
<evidence type="ECO:0000313" key="1">
    <source>
        <dbReference type="EMBL" id="PKC02845.1"/>
    </source>
</evidence>
<accession>A0A2N0QXA3</accession>
<organism evidence="2 3">
    <name type="scientific">Rhizophagus irregularis</name>
    <dbReference type="NCBI Taxonomy" id="588596"/>
    <lineage>
        <taxon>Eukaryota</taxon>
        <taxon>Fungi</taxon>
        <taxon>Fungi incertae sedis</taxon>
        <taxon>Mucoromycota</taxon>
        <taxon>Glomeromycotina</taxon>
        <taxon>Glomeromycetes</taxon>
        <taxon>Glomerales</taxon>
        <taxon>Glomeraceae</taxon>
        <taxon>Rhizophagus</taxon>
    </lineage>
</organism>
<name>A0A2N0QXA3_9GLOM</name>